<dbReference type="NCBIfam" id="TIGR01879">
    <property type="entry name" value="hydantase"/>
    <property type="match status" value="1"/>
</dbReference>
<keyword evidence="6" id="KW-1185">Reference proteome</keyword>
<comment type="caution">
    <text evidence="5">The sequence shown here is derived from an EMBL/GenBank/DDBJ whole genome shotgun (WGS) entry which is preliminary data.</text>
</comment>
<dbReference type="AlphaFoldDB" id="A0A444PZE9"/>
<dbReference type="NCBIfam" id="NF006770">
    <property type="entry name" value="PRK09290.1-4"/>
    <property type="match status" value="1"/>
</dbReference>
<dbReference type="Gene3D" id="3.40.630.10">
    <property type="entry name" value="Zn peptidases"/>
    <property type="match status" value="1"/>
</dbReference>
<dbReference type="InterPro" id="IPR036264">
    <property type="entry name" value="Bact_exopeptidase_dim_dom"/>
</dbReference>
<sequence length="415" mass="43785">MTRSRRAFDRTWAELEPVGRDGRTGGYNRFAWTRVDLELREWFVAEAERRGMGVEVDRNGNQWAWWGSPSDDAIVTGSHLDSVPGGGAFDGPLGVVSAFLALDTMIASGVRPSRPLAIVNFFEEEGSRFGLACLGSRLLTGAVAPEKALALADDDGVTLAEALAGAGIDPRGLGADVEATRRIGAFVELHVEQGRHLALGDAPVGVATSIWPHGRWHLRFDGEGNHAGTTAIADRRDPMLPFAGVVSAARAIAAQTDAVTTFGRIRVQPNGTNAIPTRVDAWLDARGATRDDVDRVIAATTAEAETLAAEHGVRLTIERESWTGVVDFDAGLRGRLLGALADAGMDSPVMHTAAGHDAGILAATVPTAMLFVRNPTGVSHSALEQATEADCVEGVAALAVVLQDLLTRPLASAAR</sequence>
<dbReference type="EMBL" id="RZNB01000001">
    <property type="protein sequence ID" value="RWZ53270.1"/>
    <property type="molecule type" value="Genomic_DNA"/>
</dbReference>
<feature type="binding site" evidence="3">
    <location>
        <position position="79"/>
    </location>
    <ligand>
        <name>Zn(2+)</name>
        <dbReference type="ChEBI" id="CHEBI:29105"/>
        <label>1</label>
    </ligand>
</feature>
<comment type="similarity">
    <text evidence="1">Belongs to the peptidase M20 family.</text>
</comment>
<name>A0A444PZE9_9MICO</name>
<dbReference type="SUPFAM" id="SSF55031">
    <property type="entry name" value="Bacterial exopeptidase dimerisation domain"/>
    <property type="match status" value="1"/>
</dbReference>
<protein>
    <submittedName>
        <fullName evidence="5">Allantoate amidohydrolase</fullName>
    </submittedName>
</protein>
<feature type="binding site" evidence="4">
    <location>
        <position position="215"/>
    </location>
    <ligand>
        <name>allantoate</name>
        <dbReference type="ChEBI" id="CHEBI:17536"/>
    </ligand>
</feature>
<reference evidence="5 6" key="1">
    <citation type="submission" date="2018-12" db="EMBL/GenBank/DDBJ databases">
        <authorList>
            <person name="Li F."/>
        </authorList>
    </citation>
    <scope>NUCLEOTIDE SEQUENCE [LARGE SCALE GENOMIC DNA]</scope>
    <source>
        <strain evidence="5 6">11W25H-1</strain>
    </source>
</reference>
<evidence type="ECO:0000256" key="4">
    <source>
        <dbReference type="PIRSR" id="PIRSR001235-2"/>
    </source>
</evidence>
<feature type="binding site" evidence="3">
    <location>
        <position position="90"/>
    </location>
    <ligand>
        <name>Zn(2+)</name>
        <dbReference type="ChEBI" id="CHEBI:29105"/>
        <label>1</label>
    </ligand>
</feature>
<dbReference type="InterPro" id="IPR010158">
    <property type="entry name" value="Amidase_Cbmase"/>
</dbReference>
<feature type="binding site" evidence="4">
    <location>
        <position position="286"/>
    </location>
    <ligand>
        <name>allantoate</name>
        <dbReference type="ChEBI" id="CHEBI:17536"/>
    </ligand>
</feature>
<dbReference type="CDD" id="cd03884">
    <property type="entry name" value="M20_bAS"/>
    <property type="match status" value="1"/>
</dbReference>
<feature type="binding site" evidence="3">
    <location>
        <position position="190"/>
    </location>
    <ligand>
        <name>Zn(2+)</name>
        <dbReference type="ChEBI" id="CHEBI:29105"/>
        <label>1</label>
    </ligand>
</feature>
<accession>A0A444PZE9</accession>
<evidence type="ECO:0000256" key="1">
    <source>
        <dbReference type="ARBA" id="ARBA00006153"/>
    </source>
</evidence>
<dbReference type="GO" id="GO:0016813">
    <property type="term" value="F:hydrolase activity, acting on carbon-nitrogen (but not peptide) bonds, in linear amidines"/>
    <property type="evidence" value="ECO:0007669"/>
    <property type="project" value="InterPro"/>
</dbReference>
<proteinExistence type="inferred from homology"/>
<keyword evidence="3" id="KW-0479">Metal-binding</keyword>
<keyword evidence="3" id="KW-0862">Zinc</keyword>
<feature type="binding site" evidence="3">
    <location>
        <position position="380"/>
    </location>
    <ligand>
        <name>Zn(2+)</name>
        <dbReference type="ChEBI" id="CHEBI:29105"/>
        <label>2</label>
    </ligand>
</feature>
<evidence type="ECO:0000313" key="5">
    <source>
        <dbReference type="EMBL" id="RWZ53270.1"/>
    </source>
</evidence>
<dbReference type="InterPro" id="IPR002933">
    <property type="entry name" value="Peptidase_M20"/>
</dbReference>
<keyword evidence="2 5" id="KW-0378">Hydrolase</keyword>
<dbReference type="OrthoDB" id="9808195at2"/>
<evidence type="ECO:0000256" key="2">
    <source>
        <dbReference type="ARBA" id="ARBA00022801"/>
    </source>
</evidence>
<feature type="binding site" evidence="3">
    <location>
        <position position="90"/>
    </location>
    <ligand>
        <name>Zn(2+)</name>
        <dbReference type="ChEBI" id="CHEBI:29105"/>
        <label>2</label>
    </ligand>
</feature>
<dbReference type="PIRSF" id="PIRSF001235">
    <property type="entry name" value="Amidase_carbamoylase"/>
    <property type="match status" value="1"/>
</dbReference>
<dbReference type="Proteomes" id="UP000288547">
    <property type="component" value="Unassembled WGS sequence"/>
</dbReference>
<evidence type="ECO:0000313" key="6">
    <source>
        <dbReference type="Proteomes" id="UP000288547"/>
    </source>
</evidence>
<feature type="binding site" evidence="3">
    <location>
        <position position="125"/>
    </location>
    <ligand>
        <name>Zn(2+)</name>
        <dbReference type="ChEBI" id="CHEBI:29105"/>
        <label>2</label>
    </ligand>
</feature>
<dbReference type="PANTHER" id="PTHR32494">
    <property type="entry name" value="ALLANTOATE DEIMINASE-RELATED"/>
    <property type="match status" value="1"/>
</dbReference>
<dbReference type="SUPFAM" id="SSF53187">
    <property type="entry name" value="Zn-dependent exopeptidases"/>
    <property type="match status" value="1"/>
</dbReference>
<dbReference type="PANTHER" id="PTHR32494:SF5">
    <property type="entry name" value="ALLANTOATE AMIDOHYDROLASE"/>
    <property type="match status" value="1"/>
</dbReference>
<evidence type="ECO:0000256" key="3">
    <source>
        <dbReference type="PIRSR" id="PIRSR001235-1"/>
    </source>
</evidence>
<dbReference type="Pfam" id="PF01546">
    <property type="entry name" value="Peptidase_M20"/>
    <property type="match status" value="1"/>
</dbReference>
<organism evidence="5 6">
    <name type="scientific">Labedella phragmitis</name>
    <dbReference type="NCBI Taxonomy" id="2498849"/>
    <lineage>
        <taxon>Bacteria</taxon>
        <taxon>Bacillati</taxon>
        <taxon>Actinomycetota</taxon>
        <taxon>Actinomycetes</taxon>
        <taxon>Micrococcales</taxon>
        <taxon>Microbacteriaceae</taxon>
        <taxon>Labedella</taxon>
    </lineage>
</organism>
<comment type="cofactor">
    <cofactor evidence="3">
        <name>Zn(2+)</name>
        <dbReference type="ChEBI" id="CHEBI:29105"/>
    </cofactor>
    <text evidence="3">Binds 2 Zn(2+) ions per subunit.</text>
</comment>
<dbReference type="Gene3D" id="3.30.70.360">
    <property type="match status" value="1"/>
</dbReference>
<gene>
    <name evidence="5" type="ORF">ELQ90_03235</name>
</gene>
<dbReference type="GO" id="GO:0046872">
    <property type="term" value="F:metal ion binding"/>
    <property type="evidence" value="ECO:0007669"/>
    <property type="project" value="UniProtKB-KW"/>
</dbReference>
<feature type="binding site" evidence="4">
    <location>
        <position position="273"/>
    </location>
    <ligand>
        <name>allantoate</name>
        <dbReference type="ChEBI" id="CHEBI:17536"/>
    </ligand>
</feature>